<feature type="region of interest" description="Disordered" evidence="7">
    <location>
        <begin position="1"/>
        <end position="33"/>
    </location>
</feature>
<evidence type="ECO:0000256" key="7">
    <source>
        <dbReference type="SAM" id="MobiDB-lite"/>
    </source>
</evidence>
<evidence type="ECO:0000313" key="10">
    <source>
        <dbReference type="EMBL" id="KAF3455123.1"/>
    </source>
</evidence>
<name>A0A8K0MRC7_9ROSA</name>
<evidence type="ECO:0000313" key="11">
    <source>
        <dbReference type="Proteomes" id="UP000796880"/>
    </source>
</evidence>
<dbReference type="InterPro" id="IPR047365">
    <property type="entry name" value="Tudor_AtPTM-like"/>
</dbReference>
<proteinExistence type="predicted"/>
<comment type="caution">
    <text evidence="10">The sequence shown here is derived from an EMBL/GenBank/DDBJ whole genome shotgun (WGS) entry which is preliminary data.</text>
</comment>
<dbReference type="InterPro" id="IPR019786">
    <property type="entry name" value="Zinc_finger_PHD-type_CS"/>
</dbReference>
<dbReference type="InterPro" id="IPR001965">
    <property type="entry name" value="Znf_PHD"/>
</dbReference>
<reference evidence="10" key="1">
    <citation type="submission" date="2020-03" db="EMBL/GenBank/DDBJ databases">
        <title>A high-quality chromosome-level genome assembly of a woody plant with both climbing and erect habits, Rhamnella rubrinervis.</title>
        <authorList>
            <person name="Lu Z."/>
            <person name="Yang Y."/>
            <person name="Zhu X."/>
            <person name="Sun Y."/>
        </authorList>
    </citation>
    <scope>NUCLEOTIDE SEQUENCE</scope>
    <source>
        <strain evidence="10">BYM</strain>
        <tissue evidence="10">Leaf</tissue>
    </source>
</reference>
<keyword evidence="2" id="KW-0479">Metal-binding</keyword>
<evidence type="ECO:0008006" key="12">
    <source>
        <dbReference type="Google" id="ProtNLM"/>
    </source>
</evidence>
<comment type="subcellular location">
    <subcellularLocation>
        <location evidence="1">Nucleus</location>
    </subcellularLocation>
</comment>
<dbReference type="CDD" id="cd15532">
    <property type="entry name" value="PHD2_CHD_II"/>
    <property type="match status" value="1"/>
</dbReference>
<dbReference type="Gene3D" id="3.30.40.10">
    <property type="entry name" value="Zinc/RING finger domain, C3HC4 (zinc finger)"/>
    <property type="match status" value="2"/>
</dbReference>
<dbReference type="SMART" id="SM00249">
    <property type="entry name" value="PHD"/>
    <property type="match status" value="2"/>
</dbReference>
<dbReference type="GO" id="GO:0008270">
    <property type="term" value="F:zinc ion binding"/>
    <property type="evidence" value="ECO:0007669"/>
    <property type="project" value="UniProtKB-KW"/>
</dbReference>
<feature type="region of interest" description="Disordered" evidence="7">
    <location>
        <begin position="145"/>
        <end position="167"/>
    </location>
</feature>
<dbReference type="Pfam" id="PF02791">
    <property type="entry name" value="DDT"/>
    <property type="match status" value="1"/>
</dbReference>
<dbReference type="PROSITE" id="PS50827">
    <property type="entry name" value="DDT"/>
    <property type="match status" value="1"/>
</dbReference>
<evidence type="ECO:0000256" key="5">
    <source>
        <dbReference type="ARBA" id="ARBA00023242"/>
    </source>
</evidence>
<dbReference type="EMBL" id="VOIH02000002">
    <property type="protein sequence ID" value="KAF3455123.1"/>
    <property type="molecule type" value="Genomic_DNA"/>
</dbReference>
<dbReference type="Pfam" id="PF15612">
    <property type="entry name" value="WHIM1"/>
    <property type="match status" value="1"/>
</dbReference>
<dbReference type="SMART" id="SM00571">
    <property type="entry name" value="DDT"/>
    <property type="match status" value="1"/>
</dbReference>
<dbReference type="SUPFAM" id="SSF57903">
    <property type="entry name" value="FYVE/PHD zinc finger"/>
    <property type="match status" value="2"/>
</dbReference>
<evidence type="ECO:0000256" key="3">
    <source>
        <dbReference type="ARBA" id="ARBA00022771"/>
    </source>
</evidence>
<keyword evidence="5" id="KW-0539">Nucleus</keyword>
<dbReference type="GO" id="GO:0000785">
    <property type="term" value="C:chromatin"/>
    <property type="evidence" value="ECO:0007669"/>
    <property type="project" value="UniProtKB-ARBA"/>
</dbReference>
<sequence>MDPPVVRSRGRPRKRRTNENENGADAGKAGPEAKKRAVEITPISLLGRFVLKEFKGSGIFLGKVVYYVEGLYRVIYEDGDFEDLESRELRGMLLGENYFDDDLSFRRKRLEDLVLRISVKSPHKNVVESTKVVDVVEASTLSELSGEPTIENDEAQVEDDADSSSDSCEYAEGRELSFDTEAPSIPPPQLPPSSGTIGVPEQYVSHLLSVYGFFRSFSICLFLSPFTLDDFVGSLNCRVPNTLLDAIHVALLRVLRNHLERLSSDGLELASECLRCIDWSLLDTLTWPVYLIQYLTVMEYAKGPEWKGFYDEVLDKEYYSLSTGRKLIILQILCDDVLDSAELRAEIDIREESEVGIDYDAEATNAPEIGPRRVHPRYTKTSACKDREAMEIIAETHETKSASNLNFLRLKGSKGDVDASNVDIDRNSDECRLCGMDGTLLCCDGCPSAYHTRCIGVMKMSIPEGSWYCPECTINKIGPTITNGTSLKGAEIFGIDLYGQIFLGTCDHLLVLKASTIAEPCLRYYNRKDIPEVLQVLYSSSQYADLYLRVCQTILQYWDIPINVVSLPDMTKTDKKLPVTNKDASFHSLSLCSLEENANTIDTVKAEKYGLSENKNNVGNVTASLQTSFNATRDDLPGSQGNRNAKQQQCLLINLKLPEGHVSKGSVSQQADPVDISHQSLLNRSSAVNITTCASNSNGTYICYPATLSSLGKESNDVTIQKGDNSSLGDSAYKGSLYKPQAYLNHYMHGDFAASAAAKLAVLSSEESRLSEAHASDNHKKVTSANNLQAKAFSLTASRFFWPSSEKKLVEVPRERCGWCLSCKAAVSSKRGCMLNHAALSATKGAMKILANLRPIKSGERSLASISTYILYMEESLCGLMVGPFLNANYRKQWRKRVEQASTFSEVKSLLLVLEENVRIIALSGDWIKLVDDWLVESCFKQNATSIVGTTQKRALSGRRGRKQSASCEVTADSRHEKSFVWWQGGKKSKLIFQKAILPHSMVKRAARQGGWRKIVGIYYSDDSEIPKRSRQLVWRAAVGMSKNVSQLALQVRYLDLHVRWGDLVRPEQNLPDVKSVETEASAFRNAIICAKKIVENKIRYGIAFGSQKHLPSRVMKNIIEIEQGQDGKDKFWFPETRIPLYLIKEYEGGLSRVFLPSIKEPFTLLPILHKRKIFHRDTFFYLTCKGENNMDVRSCCSCQVVVILRHAKKCDACQGFGHEECTRRSKISINEKVEFVDLCKYCYFYHSKALTLNETHNESPTTSFNLQVQDYQNVVTVSKGSISNLRTQDTRETKQAIRETKQAISDSGLSAKSRRKLCSWGVIWKKKNTKDAGTDFRHNNILLSGDSRIHRLEPTCHLCRKPYRSDLMYVCCETCKNWYHAEAVELEESQIFDVVGFKCCRCRRIRSPVCPYKTPEGTKICIRPLKQENAGVDSDFGTIYDSKECELGNSIVPKEEVPKQDNDPLLFPLARVELVTANNSEVDTELDTAGPGPRKLPIRRHVKREGDLDTFPVSNLSSAEFSANDDSELTENVLPPHLQWDASVDGLNGDVMLDDNDLEYEDEFEPQTLFTFSELLGVDASGDVLENQSFDDEFYEQDNTGTSDVQSNAIMPEETAVNTTTCQIRHGLAAGSAATVESGVSSFCRLLEVMGFCLLTISRGVLRVVSADFASLITVCRTNIRYVDVDVDDVLEAKNFLEF</sequence>
<dbReference type="InterPro" id="IPR028942">
    <property type="entry name" value="WHIM1_dom"/>
</dbReference>
<evidence type="ECO:0000259" key="8">
    <source>
        <dbReference type="PROSITE" id="PS50016"/>
    </source>
</evidence>
<organism evidence="10 11">
    <name type="scientific">Rhamnella rubrinervis</name>
    <dbReference type="NCBI Taxonomy" id="2594499"/>
    <lineage>
        <taxon>Eukaryota</taxon>
        <taxon>Viridiplantae</taxon>
        <taxon>Streptophyta</taxon>
        <taxon>Embryophyta</taxon>
        <taxon>Tracheophyta</taxon>
        <taxon>Spermatophyta</taxon>
        <taxon>Magnoliopsida</taxon>
        <taxon>eudicotyledons</taxon>
        <taxon>Gunneridae</taxon>
        <taxon>Pentapetalae</taxon>
        <taxon>rosids</taxon>
        <taxon>fabids</taxon>
        <taxon>Rosales</taxon>
        <taxon>Rhamnaceae</taxon>
        <taxon>rhamnoid group</taxon>
        <taxon>Rhamneae</taxon>
        <taxon>Rhamnella</taxon>
    </lineage>
</organism>
<dbReference type="PROSITE" id="PS01359">
    <property type="entry name" value="ZF_PHD_1"/>
    <property type="match status" value="1"/>
</dbReference>
<dbReference type="InterPro" id="IPR056618">
    <property type="entry name" value="Chromo_PTM"/>
</dbReference>
<dbReference type="InterPro" id="IPR018501">
    <property type="entry name" value="DDT_dom"/>
</dbReference>
<dbReference type="PANTHER" id="PTHR46508">
    <property type="entry name" value="PHD FINGER FAMILY PROTEIN"/>
    <property type="match status" value="1"/>
</dbReference>
<evidence type="ECO:0000256" key="6">
    <source>
        <dbReference type="PROSITE-ProRule" id="PRU00146"/>
    </source>
</evidence>
<keyword evidence="11" id="KW-1185">Reference proteome</keyword>
<feature type="domain" description="DDT" evidence="9">
    <location>
        <begin position="201"/>
        <end position="261"/>
    </location>
</feature>
<dbReference type="PROSITE" id="PS50016">
    <property type="entry name" value="ZF_PHD_2"/>
    <property type="match status" value="1"/>
</dbReference>
<protein>
    <recommendedName>
        <fullName evidence="12">DDT domain-containing protein PTM</fullName>
    </recommendedName>
</protein>
<dbReference type="InterPro" id="IPR013083">
    <property type="entry name" value="Znf_RING/FYVE/PHD"/>
</dbReference>
<dbReference type="GO" id="GO:0005634">
    <property type="term" value="C:nucleus"/>
    <property type="evidence" value="ECO:0007669"/>
    <property type="project" value="UniProtKB-SubCell"/>
</dbReference>
<feature type="domain" description="PHD-type" evidence="8">
    <location>
        <begin position="428"/>
        <end position="475"/>
    </location>
</feature>
<feature type="compositionally biased region" description="Acidic residues" evidence="7">
    <location>
        <begin position="150"/>
        <end position="163"/>
    </location>
</feature>
<dbReference type="InterPro" id="IPR019787">
    <property type="entry name" value="Znf_PHD-finger"/>
</dbReference>
<dbReference type="Pfam" id="PF21743">
    <property type="entry name" value="PTM_DIR17_Tudor"/>
    <property type="match status" value="1"/>
</dbReference>
<keyword evidence="3 6" id="KW-0863">Zinc-finger</keyword>
<dbReference type="Pfam" id="PF00628">
    <property type="entry name" value="PHD"/>
    <property type="match status" value="1"/>
</dbReference>
<gene>
    <name evidence="10" type="ORF">FNV43_RR05571</name>
</gene>
<dbReference type="Pfam" id="PF24294">
    <property type="entry name" value="Chromo_PTM"/>
    <property type="match status" value="1"/>
</dbReference>
<evidence type="ECO:0000256" key="2">
    <source>
        <dbReference type="ARBA" id="ARBA00022723"/>
    </source>
</evidence>
<keyword evidence="4" id="KW-0862">Zinc</keyword>
<accession>A0A8K0MRC7</accession>
<evidence type="ECO:0000259" key="9">
    <source>
        <dbReference type="PROSITE" id="PS50827"/>
    </source>
</evidence>
<dbReference type="Proteomes" id="UP000796880">
    <property type="component" value="Unassembled WGS sequence"/>
</dbReference>
<evidence type="ECO:0000256" key="4">
    <source>
        <dbReference type="ARBA" id="ARBA00022833"/>
    </source>
</evidence>
<evidence type="ECO:0000256" key="1">
    <source>
        <dbReference type="ARBA" id="ARBA00004123"/>
    </source>
</evidence>
<dbReference type="OrthoDB" id="784962at2759"/>
<dbReference type="PANTHER" id="PTHR46508:SF1">
    <property type="entry name" value="PHD FINGER FAMILY PROTEIN"/>
    <property type="match status" value="1"/>
</dbReference>
<dbReference type="InterPro" id="IPR011011">
    <property type="entry name" value="Znf_FYVE_PHD"/>
</dbReference>